<reference evidence="2" key="1">
    <citation type="submission" date="2018-05" db="EMBL/GenBank/DDBJ databases">
        <authorList>
            <person name="Lanie J.A."/>
            <person name="Ng W.-L."/>
            <person name="Kazmierczak K.M."/>
            <person name="Andrzejewski T.M."/>
            <person name="Davidsen T.M."/>
            <person name="Wayne K.J."/>
            <person name="Tettelin H."/>
            <person name="Glass J.I."/>
            <person name="Rusch D."/>
            <person name="Podicherti R."/>
            <person name="Tsui H.-C.T."/>
            <person name="Winkler M.E."/>
        </authorList>
    </citation>
    <scope>NUCLEOTIDE SEQUENCE</scope>
</reference>
<name>A0A382S1C9_9ZZZZ</name>
<organism evidence="2">
    <name type="scientific">marine metagenome</name>
    <dbReference type="NCBI Taxonomy" id="408172"/>
    <lineage>
        <taxon>unclassified sequences</taxon>
        <taxon>metagenomes</taxon>
        <taxon>ecological metagenomes</taxon>
    </lineage>
</organism>
<sequence>DCHTRYEAELGEDYVEHGTQHVTFYYDTAWGPADFTQIAKMYPNLTFITKYEEGGMCFAGAWAWKRGKCVFDHTVNGDTNPLYPEHPDWDEMEEHPELDLYGAYLDAMAKLIELLETQALRACGMATHWMGVSEVNRDMVQRSD</sequence>
<dbReference type="AlphaFoldDB" id="A0A382S1C9"/>
<proteinExistence type="predicted"/>
<evidence type="ECO:0000259" key="1">
    <source>
        <dbReference type="Pfam" id="PF18406"/>
    </source>
</evidence>
<gene>
    <name evidence="2" type="ORF">METZ01_LOCUS356527</name>
</gene>
<feature type="non-terminal residue" evidence="2">
    <location>
        <position position="1"/>
    </location>
</feature>
<dbReference type="InterPro" id="IPR041329">
    <property type="entry name" value="YubB_C"/>
</dbReference>
<evidence type="ECO:0000313" key="2">
    <source>
        <dbReference type="EMBL" id="SVD03673.1"/>
    </source>
</evidence>
<dbReference type="EMBL" id="UINC01125683">
    <property type="protein sequence ID" value="SVD03673.1"/>
    <property type="molecule type" value="Genomic_DNA"/>
</dbReference>
<dbReference type="Pfam" id="PF18406">
    <property type="entry name" value="DUF1281_C"/>
    <property type="match status" value="1"/>
</dbReference>
<accession>A0A382S1C9</accession>
<protein>
    <recommendedName>
        <fullName evidence="1">YubB ferredoxin-like domain-containing protein</fullName>
    </recommendedName>
</protein>
<feature type="domain" description="YubB ferredoxin-like" evidence="1">
    <location>
        <begin position="20"/>
        <end position="74"/>
    </location>
</feature>